<keyword evidence="5" id="KW-0614">Plasmid</keyword>
<dbReference type="GO" id="GO:0020037">
    <property type="term" value="F:heme binding"/>
    <property type="evidence" value="ECO:0007669"/>
    <property type="project" value="InterPro"/>
</dbReference>
<name>A0A143DG91_9PROT</name>
<dbReference type="InterPro" id="IPR017030">
    <property type="entry name" value="Vir_effector_SfrC"/>
</dbReference>
<accession>A0A143DG91</accession>
<evidence type="ECO:0000256" key="2">
    <source>
        <dbReference type="ARBA" id="ARBA00023004"/>
    </source>
</evidence>
<evidence type="ECO:0000256" key="3">
    <source>
        <dbReference type="PROSITE-ProRule" id="PRU00433"/>
    </source>
</evidence>
<dbReference type="InterPro" id="IPR009056">
    <property type="entry name" value="Cyt_c-like_dom"/>
</dbReference>
<reference evidence="5 6" key="1">
    <citation type="submission" date="2016-02" db="EMBL/GenBank/DDBJ databases">
        <title>Complete Genome of H5569, the type strain of the newly described species Haematospirillium jordaniae.</title>
        <authorList>
            <person name="Nicholson A.C."/>
            <person name="Humrighouse B.W."/>
            <person name="Loparov V."/>
            <person name="McQuiston J.R."/>
        </authorList>
    </citation>
    <scope>NUCLEOTIDE SEQUENCE [LARGE SCALE GENOMIC DNA]</scope>
    <source>
        <strain evidence="5 6">H5569</strain>
        <plasmid evidence="6">Plasmid unnamed 2</plasmid>
    </source>
</reference>
<organism evidence="5 6">
    <name type="scientific">Haematospirillum jordaniae</name>
    <dbReference type="NCBI Taxonomy" id="1549855"/>
    <lineage>
        <taxon>Bacteria</taxon>
        <taxon>Pseudomonadati</taxon>
        <taxon>Pseudomonadota</taxon>
        <taxon>Alphaproteobacteria</taxon>
        <taxon>Rhodospirillales</taxon>
        <taxon>Novispirillaceae</taxon>
        <taxon>Haematospirillum</taxon>
    </lineage>
</organism>
<evidence type="ECO:0000313" key="6">
    <source>
        <dbReference type="Proteomes" id="UP000076066"/>
    </source>
</evidence>
<dbReference type="KEGG" id="hjo:AY555_10470"/>
<geneLocation type="plasmid" evidence="5 6">
    <name>unnamed 2</name>
</geneLocation>
<sequence length="887" mass="97234">MTATPEGLVEACKALADGVDEGISWVRDVRPDSARLDREADGISIHLHREGGRARRLAAAVAQPVAVGFFGLSQAGKSYLISALARGKGGALETDMDGQRLNFIAHINPPGGGKEATGIVTRFTRRRLPTPAGFPVALRLFSEADLVRIIGNSFFMDFDRQKVSVCSDPAVIALRLDAVTRKVSLGPTGGMGASDVVDLMDYFNSRFPRDMEPYKAGFWLRAVDLAPRLDTRGRAELFSLLWGDIPEFTAVWIHLAETLRSIGHAPRVFAALDALVVPDGAGGFSQKNSIMNVDMLAGLGRDDMGMVQVVTHQDLGKESAVSVARPVLAALACEMIFCLADPPQASLLEQVDLLDFPGYRGRLNVGRLADVAERLEGRDPVAELVLRGKVAYLFERYTEDQEMNALVLCTPCHKQSDVNDLGPALQAWIESTQGATPEERSRRESGLVWTITMFDERLKPRPDETMDLIREGWGGMMRLTLLEKFEQFEWVNTWAPNQPFDTVFLVRKPGMAPGVIEMEGRQEVALAKGQEQRLVAMRGTFVEDASVRRHVRDPAVAWDAALTLDDGGMTRLADYLGTVAKPDVKLGRIAEQVSDIRVRLVSSVLGPFYQVDGEGAVAHKQDLARQVQLALQQRLDRFGELVHALQPTQERLRTLYYDLEETGADEGQDHADLETGSLFSLDLSGFGQVVTDSAPASSPGKGGRAARYARAVMSDWMRSIRDIPANMQMHRFLGMTGDTLQILVDELITGMTRCRLEAQLIAALREAEERASTTRGQLADRQTLVAATCLGSWVDWLGFGSIPTDKRPVSSHIAGRRLFSAPAPVADPPDLPDAPINYPALYLVDWIDAFREMAVSNAGHLAGNEIGPEHNRRLGRLLDRMKGAPVS</sequence>
<evidence type="ECO:0000256" key="1">
    <source>
        <dbReference type="ARBA" id="ARBA00022723"/>
    </source>
</evidence>
<evidence type="ECO:0000259" key="4">
    <source>
        <dbReference type="PROSITE" id="PS51007"/>
    </source>
</evidence>
<keyword evidence="3" id="KW-0349">Heme</keyword>
<keyword evidence="2 3" id="KW-0408">Iron</keyword>
<dbReference type="GO" id="GO:0009055">
    <property type="term" value="F:electron transfer activity"/>
    <property type="evidence" value="ECO:0007669"/>
    <property type="project" value="InterPro"/>
</dbReference>
<dbReference type="EMBL" id="CP014527">
    <property type="protein sequence ID" value="AMW35794.1"/>
    <property type="molecule type" value="Genomic_DNA"/>
</dbReference>
<dbReference type="Pfam" id="PF10139">
    <property type="entry name" value="Virul_Fac"/>
    <property type="match status" value="1"/>
</dbReference>
<dbReference type="PIRSF" id="PIRSF034586">
    <property type="entry name" value="Vir_effector_SfrC"/>
    <property type="match status" value="1"/>
</dbReference>
<dbReference type="PROSITE" id="PS51007">
    <property type="entry name" value="CYTC"/>
    <property type="match status" value="1"/>
</dbReference>
<dbReference type="Proteomes" id="UP000076066">
    <property type="component" value="Plasmid unnamed 2"/>
</dbReference>
<keyword evidence="1 3" id="KW-0479">Metal-binding</keyword>
<gene>
    <name evidence="5" type="ORF">AY555_10470</name>
</gene>
<protein>
    <recommendedName>
        <fullName evidence="4">Cytochrome c domain-containing protein</fullName>
    </recommendedName>
</protein>
<dbReference type="AlphaFoldDB" id="A0A143DG91"/>
<dbReference type="GO" id="GO:0046872">
    <property type="term" value="F:metal ion binding"/>
    <property type="evidence" value="ECO:0007669"/>
    <property type="project" value="UniProtKB-KW"/>
</dbReference>
<keyword evidence="6" id="KW-1185">Reference proteome</keyword>
<feature type="domain" description="Cytochrome c" evidence="4">
    <location>
        <begin position="383"/>
        <end position="580"/>
    </location>
</feature>
<proteinExistence type="predicted"/>
<evidence type="ECO:0000313" key="5">
    <source>
        <dbReference type="EMBL" id="AMW35794.1"/>
    </source>
</evidence>